<dbReference type="EMBL" id="JACXVP010000006">
    <property type="protein sequence ID" value="KAG5599357.1"/>
    <property type="molecule type" value="Genomic_DNA"/>
</dbReference>
<proteinExistence type="predicted"/>
<organism evidence="1 2">
    <name type="scientific">Solanum commersonii</name>
    <name type="common">Commerson's wild potato</name>
    <name type="synonym">Commerson's nightshade</name>
    <dbReference type="NCBI Taxonomy" id="4109"/>
    <lineage>
        <taxon>Eukaryota</taxon>
        <taxon>Viridiplantae</taxon>
        <taxon>Streptophyta</taxon>
        <taxon>Embryophyta</taxon>
        <taxon>Tracheophyta</taxon>
        <taxon>Spermatophyta</taxon>
        <taxon>Magnoliopsida</taxon>
        <taxon>eudicotyledons</taxon>
        <taxon>Gunneridae</taxon>
        <taxon>Pentapetalae</taxon>
        <taxon>asterids</taxon>
        <taxon>lamiids</taxon>
        <taxon>Solanales</taxon>
        <taxon>Solanaceae</taxon>
        <taxon>Solanoideae</taxon>
        <taxon>Solaneae</taxon>
        <taxon>Solanum</taxon>
    </lineage>
</organism>
<reference evidence="1 2" key="1">
    <citation type="submission" date="2020-09" db="EMBL/GenBank/DDBJ databases">
        <title>De no assembly of potato wild relative species, Solanum commersonii.</title>
        <authorList>
            <person name="Cho K."/>
        </authorList>
    </citation>
    <scope>NUCLEOTIDE SEQUENCE [LARGE SCALE GENOMIC DNA]</scope>
    <source>
        <strain evidence="1">LZ3.2</strain>
        <tissue evidence="1">Leaf</tissue>
    </source>
</reference>
<keyword evidence="2" id="KW-1185">Reference proteome</keyword>
<gene>
    <name evidence="1" type="ORF">H5410_030727</name>
</gene>
<sequence length="118" mass="13221">MVAPSGGQSSSGISLLSNTDFTHLPSTIPTTSQEISNITPNIPKEKTFVESLNINITCVKGIPHVNWTEQEVIKMIHIEKLQYAMIGKFSYEWTDLEESRRIIPQQCELKGGNRSTMQ</sequence>
<dbReference type="Proteomes" id="UP000824120">
    <property type="component" value="Chromosome 6"/>
</dbReference>
<comment type="caution">
    <text evidence="1">The sequence shown here is derived from an EMBL/GenBank/DDBJ whole genome shotgun (WGS) entry which is preliminary data.</text>
</comment>
<accession>A0A9J5YH20</accession>
<protein>
    <submittedName>
        <fullName evidence="1">Uncharacterized protein</fullName>
    </submittedName>
</protein>
<name>A0A9J5YH20_SOLCO</name>
<evidence type="ECO:0000313" key="2">
    <source>
        <dbReference type="Proteomes" id="UP000824120"/>
    </source>
</evidence>
<dbReference type="OrthoDB" id="10451912at2759"/>
<dbReference type="AlphaFoldDB" id="A0A9J5YH20"/>
<evidence type="ECO:0000313" key="1">
    <source>
        <dbReference type="EMBL" id="KAG5599357.1"/>
    </source>
</evidence>